<accession>A0A1U7MYM7</accession>
<gene>
    <name evidence="2" type="ORF">BJP37_06555</name>
</gene>
<reference evidence="2 3" key="1">
    <citation type="submission" date="2016-10" db="EMBL/GenBank/DDBJ databases">
        <title>Comparative genomics uncovers the prolific and rare metabolic potential of the cyanobacterial genus Moorea.</title>
        <authorList>
            <person name="Leao T."/>
            <person name="Castelao G."/>
            <person name="Korobeynikov A."/>
            <person name="Monroe E.A."/>
            <person name="Podell S."/>
            <person name="Glukhov E."/>
            <person name="Allen E."/>
            <person name="Gerwick W.H."/>
            <person name="Gerwick L."/>
        </authorList>
    </citation>
    <scope>NUCLEOTIDE SEQUENCE [LARGE SCALE GENOMIC DNA]</scope>
    <source>
        <strain evidence="2 3">PNG5-198</strain>
    </source>
</reference>
<evidence type="ECO:0000256" key="1">
    <source>
        <dbReference type="SAM" id="SignalP"/>
    </source>
</evidence>
<evidence type="ECO:0000313" key="3">
    <source>
        <dbReference type="Proteomes" id="UP000186657"/>
    </source>
</evidence>
<keyword evidence="1" id="KW-0732">Signal</keyword>
<dbReference type="EMBL" id="MKZS01000001">
    <property type="protein sequence ID" value="OLT58754.1"/>
    <property type="molecule type" value="Genomic_DNA"/>
</dbReference>
<evidence type="ECO:0000313" key="2">
    <source>
        <dbReference type="EMBL" id="OLT58754.1"/>
    </source>
</evidence>
<dbReference type="RefSeq" id="WP_075897502.1">
    <property type="nucleotide sequence ID" value="NZ_MKZS01000001.1"/>
</dbReference>
<feature type="signal peptide" evidence="1">
    <location>
        <begin position="1"/>
        <end position="28"/>
    </location>
</feature>
<comment type="caution">
    <text evidence="2">The sequence shown here is derived from an EMBL/GenBank/DDBJ whole genome shotgun (WGS) entry which is preliminary data.</text>
</comment>
<protein>
    <submittedName>
        <fullName evidence="2">Uncharacterized protein</fullName>
    </submittedName>
</protein>
<dbReference type="AlphaFoldDB" id="A0A1U7MYM7"/>
<proteinExistence type="predicted"/>
<dbReference type="Proteomes" id="UP000186657">
    <property type="component" value="Unassembled WGS sequence"/>
</dbReference>
<feature type="chain" id="PRO_5012504879" evidence="1">
    <location>
        <begin position="29"/>
        <end position="135"/>
    </location>
</feature>
<sequence length="135" mass="14883">MKRFVKQCLSAIIIGVCLLAGYIQPAQAITYACELIVPNQHGTCGSYELDRGDELVISLLNDMKRAKANLQDLSSTNPAFIQTYDGYDANSTNIIGPGSSGQTIIYSHENRFARIVNQSNEDARVRVYNISGTEY</sequence>
<dbReference type="PROSITE" id="PS51257">
    <property type="entry name" value="PROKAR_LIPOPROTEIN"/>
    <property type="match status" value="1"/>
</dbReference>
<name>A0A1U7MYM7_9CYAN</name>
<organism evidence="2 3">
    <name type="scientific">Moorena bouillonii PNG</name>
    <dbReference type="NCBI Taxonomy" id="568701"/>
    <lineage>
        <taxon>Bacteria</taxon>
        <taxon>Bacillati</taxon>
        <taxon>Cyanobacteriota</taxon>
        <taxon>Cyanophyceae</taxon>
        <taxon>Coleofasciculales</taxon>
        <taxon>Coleofasciculaceae</taxon>
        <taxon>Moorena</taxon>
    </lineage>
</organism>
<keyword evidence="3" id="KW-1185">Reference proteome</keyword>